<organism evidence="7 8">
    <name type="scientific">Candidatus Seongchinamella marina</name>
    <dbReference type="NCBI Taxonomy" id="2518990"/>
    <lineage>
        <taxon>Bacteria</taxon>
        <taxon>Pseudomonadati</taxon>
        <taxon>Pseudomonadota</taxon>
        <taxon>Gammaproteobacteria</taxon>
        <taxon>Cellvibrionales</taxon>
        <taxon>Halieaceae</taxon>
        <taxon>Seongchinamella</taxon>
    </lineage>
</organism>
<feature type="domain" description="Sulfatase N-terminal" evidence="6">
    <location>
        <begin position="22"/>
        <end position="428"/>
    </location>
</feature>
<dbReference type="PROSITE" id="PS00149">
    <property type="entry name" value="SULFATASE_2"/>
    <property type="match status" value="1"/>
</dbReference>
<gene>
    <name evidence="7" type="ORF">EYC87_03415</name>
</gene>
<dbReference type="InterPro" id="IPR017850">
    <property type="entry name" value="Alkaline_phosphatase_core_sf"/>
</dbReference>
<sequence length="584" mass="64592">MPSLAQAAETLAGAELASASRPNIVLILADDLGYSDTAPYGSEVKTPTISALAEQGLSFTNYHTAANCAPSRAMLLTGIDNHLAGVPNIIEMLAPEQRAHAHYQGVLGDNVVTVATLLESAGYHTYMAGKWHLGSASNKLPISRGFEQTVTMADSGADNWDQRPYLPLYDQANWFANGERFQLPEDFYSSRFLIDKTIEFIDSNLQDGQPFFAYVPFMAVHVPVQAPREYIERYEGVYDKGWDVLRDERRERAIELGVVPPTANMVSMTTTKNWALLSDERKRYESKRMAVYAGMIEAMDFNIGRLVDYLKIQGQYDNTIFIFTSDNGSEASGPDNPTSLVNSAGTGNMGYHVNYEGLGEKGSYNSISASFASASVSPLAFYKFYAGEGGIRVPLIIAGMPLQLQQGLTRAFAWATDITPTILSFAGVELPGPRYAGRPVLPITGKDLSPVLMGESDRIYADHETVGYELTGHAVLFQGDYKIVVNQPPAGDGQWRLYNIVTDPGETDDLSAQQPQRFQEMLSGYETYKRENRVLSLPPGYSQMRQLFSNALQERYGANITVMILALIVLLPFFIFYRARKHRS</sequence>
<dbReference type="CDD" id="cd16025">
    <property type="entry name" value="PAS_like"/>
    <property type="match status" value="1"/>
</dbReference>
<keyword evidence="2" id="KW-0479">Metal-binding</keyword>
<dbReference type="Proteomes" id="UP001143307">
    <property type="component" value="Unassembled WGS sequence"/>
</dbReference>
<evidence type="ECO:0000313" key="8">
    <source>
        <dbReference type="Proteomes" id="UP001143307"/>
    </source>
</evidence>
<evidence type="ECO:0000256" key="5">
    <source>
        <dbReference type="SAM" id="Phobius"/>
    </source>
</evidence>
<name>A0ABT3SSK9_9GAMM</name>
<evidence type="ECO:0000256" key="2">
    <source>
        <dbReference type="ARBA" id="ARBA00022723"/>
    </source>
</evidence>
<reference evidence="7" key="1">
    <citation type="submission" date="2019-02" db="EMBL/GenBank/DDBJ databases">
        <authorList>
            <person name="Li S.-H."/>
        </authorList>
    </citation>
    <scope>NUCLEOTIDE SEQUENCE</scope>
    <source>
        <strain evidence="7">IMCC8485</strain>
    </source>
</reference>
<dbReference type="InterPro" id="IPR000917">
    <property type="entry name" value="Sulfatase_N"/>
</dbReference>
<keyword evidence="3" id="KW-0378">Hydrolase</keyword>
<keyword evidence="4" id="KW-0106">Calcium</keyword>
<evidence type="ECO:0000313" key="7">
    <source>
        <dbReference type="EMBL" id="MCX2972635.1"/>
    </source>
</evidence>
<comment type="caution">
    <text evidence="7">The sequence shown here is derived from an EMBL/GenBank/DDBJ whole genome shotgun (WGS) entry which is preliminary data.</text>
</comment>
<dbReference type="Gene3D" id="3.30.1120.10">
    <property type="match status" value="1"/>
</dbReference>
<keyword evidence="5" id="KW-0472">Membrane</keyword>
<comment type="similarity">
    <text evidence="1">Belongs to the sulfatase family.</text>
</comment>
<keyword evidence="5" id="KW-0812">Transmembrane</keyword>
<dbReference type="PANTHER" id="PTHR42693:SF33">
    <property type="entry name" value="ARYLSULFATASE"/>
    <property type="match status" value="1"/>
</dbReference>
<evidence type="ECO:0000259" key="6">
    <source>
        <dbReference type="Pfam" id="PF00884"/>
    </source>
</evidence>
<dbReference type="PANTHER" id="PTHR42693">
    <property type="entry name" value="ARYLSULFATASE FAMILY MEMBER"/>
    <property type="match status" value="1"/>
</dbReference>
<evidence type="ECO:0000256" key="3">
    <source>
        <dbReference type="ARBA" id="ARBA00022801"/>
    </source>
</evidence>
<dbReference type="Pfam" id="PF00884">
    <property type="entry name" value="Sulfatase"/>
    <property type="match status" value="1"/>
</dbReference>
<keyword evidence="8" id="KW-1185">Reference proteome</keyword>
<dbReference type="SUPFAM" id="SSF53649">
    <property type="entry name" value="Alkaline phosphatase-like"/>
    <property type="match status" value="1"/>
</dbReference>
<proteinExistence type="inferred from homology"/>
<dbReference type="EMBL" id="SHNP01000001">
    <property type="protein sequence ID" value="MCX2972635.1"/>
    <property type="molecule type" value="Genomic_DNA"/>
</dbReference>
<dbReference type="Gene3D" id="3.40.720.10">
    <property type="entry name" value="Alkaline Phosphatase, subunit A"/>
    <property type="match status" value="1"/>
</dbReference>
<feature type="transmembrane region" description="Helical" evidence="5">
    <location>
        <begin position="556"/>
        <end position="577"/>
    </location>
</feature>
<dbReference type="InterPro" id="IPR024607">
    <property type="entry name" value="Sulfatase_CS"/>
</dbReference>
<keyword evidence="5" id="KW-1133">Transmembrane helix</keyword>
<evidence type="ECO:0000256" key="4">
    <source>
        <dbReference type="ARBA" id="ARBA00022837"/>
    </source>
</evidence>
<dbReference type="InterPro" id="IPR050738">
    <property type="entry name" value="Sulfatase"/>
</dbReference>
<accession>A0ABT3SSK9</accession>
<protein>
    <submittedName>
        <fullName evidence="7">Arylsulfatase</fullName>
    </submittedName>
</protein>
<evidence type="ECO:0000256" key="1">
    <source>
        <dbReference type="ARBA" id="ARBA00008779"/>
    </source>
</evidence>